<dbReference type="PANTHER" id="PTHR34322">
    <property type="entry name" value="TRANSPOSASE, Y1_TNP DOMAIN-CONTAINING"/>
    <property type="match status" value="1"/>
</dbReference>
<name>A0A2M7QEP9_9BACT</name>
<dbReference type="InterPro" id="IPR002686">
    <property type="entry name" value="Transposase_17"/>
</dbReference>
<dbReference type="GO" id="GO:0003677">
    <property type="term" value="F:DNA binding"/>
    <property type="evidence" value="ECO:0007669"/>
    <property type="project" value="InterPro"/>
</dbReference>
<evidence type="ECO:0000313" key="3">
    <source>
        <dbReference type="Proteomes" id="UP000230108"/>
    </source>
</evidence>
<evidence type="ECO:0000313" key="2">
    <source>
        <dbReference type="EMBL" id="PIY69232.1"/>
    </source>
</evidence>
<organism evidence="2 3">
    <name type="scientific">Candidatus Roizmanbacteria bacterium CG_4_10_14_0_8_um_filter_39_9</name>
    <dbReference type="NCBI Taxonomy" id="1974829"/>
    <lineage>
        <taxon>Bacteria</taxon>
        <taxon>Candidatus Roizmaniibacteriota</taxon>
    </lineage>
</organism>
<accession>A0A2M7QEP9</accession>
<dbReference type="Gene3D" id="3.30.70.1290">
    <property type="entry name" value="Transposase IS200-like"/>
    <property type="match status" value="1"/>
</dbReference>
<dbReference type="SUPFAM" id="SSF143422">
    <property type="entry name" value="Transposase IS200-like"/>
    <property type="match status" value="1"/>
</dbReference>
<feature type="domain" description="Transposase IS200-like" evidence="1">
    <location>
        <begin position="60"/>
        <end position="158"/>
    </location>
</feature>
<dbReference type="GO" id="GO:0004803">
    <property type="term" value="F:transposase activity"/>
    <property type="evidence" value="ECO:0007669"/>
    <property type="project" value="InterPro"/>
</dbReference>
<dbReference type="Proteomes" id="UP000230108">
    <property type="component" value="Unassembled WGS sequence"/>
</dbReference>
<dbReference type="EMBL" id="PFLF01000042">
    <property type="protein sequence ID" value="PIY69232.1"/>
    <property type="molecule type" value="Genomic_DNA"/>
</dbReference>
<reference evidence="3" key="1">
    <citation type="submission" date="2017-09" db="EMBL/GenBank/DDBJ databases">
        <title>Depth-based differentiation of microbial function through sediment-hosted aquifers and enrichment of novel symbionts in the deep terrestrial subsurface.</title>
        <authorList>
            <person name="Probst A.J."/>
            <person name="Ladd B."/>
            <person name="Jarett J.K."/>
            <person name="Geller-Mcgrath D.E."/>
            <person name="Sieber C.M.K."/>
            <person name="Emerson J.B."/>
            <person name="Anantharaman K."/>
            <person name="Thomas B.C."/>
            <person name="Malmstrom R."/>
            <person name="Stieglmeier M."/>
            <person name="Klingl A."/>
            <person name="Woyke T."/>
            <person name="Ryan C.M."/>
            <person name="Banfield J.F."/>
        </authorList>
    </citation>
    <scope>NUCLEOTIDE SEQUENCE [LARGE SCALE GENOMIC DNA]</scope>
</reference>
<protein>
    <recommendedName>
        <fullName evidence="1">Transposase IS200-like domain-containing protein</fullName>
    </recommendedName>
</protein>
<gene>
    <name evidence="2" type="ORF">COY90_01730</name>
</gene>
<sequence length="229" mass="27298">MSYIFIFVNRDEVRIFEAKSIWHICNKSIANFKIFNSPQTCSRFAQIVDYYNSDGISKKFSKVVHSRSFFLPGLLTVGSFRKFKLLSYCIMPDHYHLLLKVIKEGEISHYINTIQNSFTRYLNEKYRRKGPLWQSRFRCVQIKNNSQLLHVGRYIHLNPVTGMLVDKPEDWHYSSYKDYIFDPKILDIMHEISIRSVRQYKTFVEDQIDYQKKLRSIKKWLLDGPSTTA</sequence>
<dbReference type="SMART" id="SM01321">
    <property type="entry name" value="Y1_Tnp"/>
    <property type="match status" value="1"/>
</dbReference>
<evidence type="ECO:0000259" key="1">
    <source>
        <dbReference type="SMART" id="SM01321"/>
    </source>
</evidence>
<dbReference type="GO" id="GO:0006313">
    <property type="term" value="P:DNA transposition"/>
    <property type="evidence" value="ECO:0007669"/>
    <property type="project" value="InterPro"/>
</dbReference>
<dbReference type="Pfam" id="PF01797">
    <property type="entry name" value="Y1_Tnp"/>
    <property type="match status" value="1"/>
</dbReference>
<dbReference type="AlphaFoldDB" id="A0A2M7QEP9"/>
<dbReference type="PANTHER" id="PTHR34322:SF2">
    <property type="entry name" value="TRANSPOSASE IS200-LIKE DOMAIN-CONTAINING PROTEIN"/>
    <property type="match status" value="1"/>
</dbReference>
<proteinExistence type="predicted"/>
<comment type="caution">
    <text evidence="2">The sequence shown here is derived from an EMBL/GenBank/DDBJ whole genome shotgun (WGS) entry which is preliminary data.</text>
</comment>
<dbReference type="InterPro" id="IPR036515">
    <property type="entry name" value="Transposase_17_sf"/>
</dbReference>